<dbReference type="OrthoDB" id="2690153at2759"/>
<evidence type="ECO:0000256" key="2">
    <source>
        <dbReference type="ARBA" id="ARBA00007801"/>
    </source>
</evidence>
<dbReference type="Gene3D" id="3.50.50.60">
    <property type="entry name" value="FAD/NAD(P)-binding domain"/>
    <property type="match status" value="1"/>
</dbReference>
<comment type="caution">
    <text evidence="7">The sequence shown here is derived from an EMBL/GenBank/DDBJ whole genome shotgun (WGS) entry which is preliminary data.</text>
</comment>
<dbReference type="Pfam" id="PF01494">
    <property type="entry name" value="FAD_binding_3"/>
    <property type="match status" value="1"/>
</dbReference>
<name>A0A5M3MNI5_CONPW</name>
<dbReference type="InterPro" id="IPR036188">
    <property type="entry name" value="FAD/NAD-bd_sf"/>
</dbReference>
<keyword evidence="5" id="KW-0560">Oxidoreductase</keyword>
<dbReference type="PANTHER" id="PTHR43004">
    <property type="entry name" value="TRK SYSTEM POTASSIUM UPTAKE PROTEIN"/>
    <property type="match status" value="1"/>
</dbReference>
<dbReference type="Gene3D" id="3.40.30.120">
    <property type="match status" value="1"/>
</dbReference>
<dbReference type="SUPFAM" id="SSF51905">
    <property type="entry name" value="FAD/NAD(P)-binding domain"/>
    <property type="match status" value="1"/>
</dbReference>
<sequence>MSFVSQISRSTIPVLISGAGPSGLTAALILLRSGVNVRVIDKLPAFNPGCRGPGLQPRTLELFHQAGLHEIVESAQRLIPIRMYKPGTMEPARDVMMSQPHAPTAHFPYGETLILGQNRTEHLLREQLAKHDVHVELSTELLSFEQDEEGVVVQVAKKQGGHDIPETIHAQFLLGADGARSVVRKGLGCSFLGETRQDTRLMIGDVRLAGEGLDREHWHSFGDMKSKAVLLNPIHTIGSGEDGFQLMAGGIDVDIGATIAAGQEAIYDLIQELLPVKVDFRELIWVNEFRPNIRMTDKFSDGRVFIAGDAAHCHSPTGAQGLNSSVQDAFNLAWKMALVVKGLSPRSLLDTYTPERLPVIAEMLNLTTSILNRAATQGADRSWERPDRLRMLGVNYRSSPIVLDEVSAGLDPVPAYGDANNLEGGAPLVAGDRAPDAPGLLDAERNKHRMFDIFEPTRHTVLIFAPTPENARPMLEALDRQGSGRDKWTEVVSSVVVLPAGATVSDGRLEGVLLLEDAEGFAYAGFSPGEGETHTVVVRPDGYIGAVGRSIEGIKRYLEQIFA</sequence>
<dbReference type="GO" id="GO:0016709">
    <property type="term" value="F:oxidoreductase activity, acting on paired donors, with incorporation or reduction of molecular oxygen, NAD(P)H as one donor, and incorporation of one atom of oxygen"/>
    <property type="evidence" value="ECO:0007669"/>
    <property type="project" value="UniProtKB-ARBA"/>
</dbReference>
<keyword evidence="8" id="KW-1185">Reference proteome</keyword>
<evidence type="ECO:0000256" key="4">
    <source>
        <dbReference type="ARBA" id="ARBA00022827"/>
    </source>
</evidence>
<dbReference type="InterPro" id="IPR050641">
    <property type="entry name" value="RIFMO-like"/>
</dbReference>
<accession>A0A5M3MNI5</accession>
<dbReference type="InterPro" id="IPR002938">
    <property type="entry name" value="FAD-bd"/>
</dbReference>
<protein>
    <recommendedName>
        <fullName evidence="6">FAD-binding domain-containing protein</fullName>
    </recommendedName>
</protein>
<dbReference type="InterPro" id="IPR036249">
    <property type="entry name" value="Thioredoxin-like_sf"/>
</dbReference>
<dbReference type="GO" id="GO:0071949">
    <property type="term" value="F:FAD binding"/>
    <property type="evidence" value="ECO:0007669"/>
    <property type="project" value="InterPro"/>
</dbReference>
<keyword evidence="4" id="KW-0274">FAD</keyword>
<dbReference type="OMA" id="GHATHTT"/>
<dbReference type="RefSeq" id="XP_007769518.1">
    <property type="nucleotide sequence ID" value="XM_007771328.1"/>
</dbReference>
<comment type="similarity">
    <text evidence="2">Belongs to the PheA/TfdB FAD monooxygenase family.</text>
</comment>
<dbReference type="PRINTS" id="PR00420">
    <property type="entry name" value="RNGMNOXGNASE"/>
</dbReference>
<keyword evidence="3" id="KW-0285">Flavoprotein</keyword>
<dbReference type="GeneID" id="19205470"/>
<reference evidence="8" key="1">
    <citation type="journal article" date="2012" name="Science">
        <title>The Paleozoic origin of enzymatic lignin decomposition reconstructed from 31 fungal genomes.</title>
        <authorList>
            <person name="Floudas D."/>
            <person name="Binder M."/>
            <person name="Riley R."/>
            <person name="Barry K."/>
            <person name="Blanchette R.A."/>
            <person name="Henrissat B."/>
            <person name="Martinez A.T."/>
            <person name="Otillar R."/>
            <person name="Spatafora J.W."/>
            <person name="Yadav J.S."/>
            <person name="Aerts A."/>
            <person name="Benoit I."/>
            <person name="Boyd A."/>
            <person name="Carlson A."/>
            <person name="Copeland A."/>
            <person name="Coutinho P.M."/>
            <person name="de Vries R.P."/>
            <person name="Ferreira P."/>
            <person name="Findley K."/>
            <person name="Foster B."/>
            <person name="Gaskell J."/>
            <person name="Glotzer D."/>
            <person name="Gorecki P."/>
            <person name="Heitman J."/>
            <person name="Hesse C."/>
            <person name="Hori C."/>
            <person name="Igarashi K."/>
            <person name="Jurgens J.A."/>
            <person name="Kallen N."/>
            <person name="Kersten P."/>
            <person name="Kohler A."/>
            <person name="Kuees U."/>
            <person name="Kumar T.K.A."/>
            <person name="Kuo A."/>
            <person name="LaButti K."/>
            <person name="Larrondo L.F."/>
            <person name="Lindquist E."/>
            <person name="Ling A."/>
            <person name="Lombard V."/>
            <person name="Lucas S."/>
            <person name="Lundell T."/>
            <person name="Martin R."/>
            <person name="McLaughlin D.J."/>
            <person name="Morgenstern I."/>
            <person name="Morin E."/>
            <person name="Murat C."/>
            <person name="Nagy L.G."/>
            <person name="Nolan M."/>
            <person name="Ohm R.A."/>
            <person name="Patyshakuliyeva A."/>
            <person name="Rokas A."/>
            <person name="Ruiz-Duenas F.J."/>
            <person name="Sabat G."/>
            <person name="Salamov A."/>
            <person name="Samejima M."/>
            <person name="Schmutz J."/>
            <person name="Slot J.C."/>
            <person name="St John F."/>
            <person name="Stenlid J."/>
            <person name="Sun H."/>
            <person name="Sun S."/>
            <person name="Syed K."/>
            <person name="Tsang A."/>
            <person name="Wiebenga A."/>
            <person name="Young D."/>
            <person name="Pisabarro A."/>
            <person name="Eastwood D.C."/>
            <person name="Martin F."/>
            <person name="Cullen D."/>
            <person name="Grigoriev I.V."/>
            <person name="Hibbett D.S."/>
        </authorList>
    </citation>
    <scope>NUCLEOTIDE SEQUENCE [LARGE SCALE GENOMIC DNA]</scope>
    <source>
        <strain evidence="8">RWD-64-598 SS2</strain>
    </source>
</reference>
<dbReference type="Gene3D" id="3.30.70.2450">
    <property type="match status" value="1"/>
</dbReference>
<evidence type="ECO:0000259" key="6">
    <source>
        <dbReference type="Pfam" id="PF01494"/>
    </source>
</evidence>
<dbReference type="KEGG" id="cput:CONPUDRAFT_166087"/>
<dbReference type="Proteomes" id="UP000053558">
    <property type="component" value="Unassembled WGS sequence"/>
</dbReference>
<dbReference type="SUPFAM" id="SSF52833">
    <property type="entry name" value="Thioredoxin-like"/>
    <property type="match status" value="1"/>
</dbReference>
<evidence type="ECO:0000256" key="1">
    <source>
        <dbReference type="ARBA" id="ARBA00001974"/>
    </source>
</evidence>
<evidence type="ECO:0000313" key="8">
    <source>
        <dbReference type="Proteomes" id="UP000053558"/>
    </source>
</evidence>
<proteinExistence type="inferred from homology"/>
<feature type="domain" description="FAD-binding" evidence="6">
    <location>
        <begin position="12"/>
        <end position="365"/>
    </location>
</feature>
<dbReference type="AlphaFoldDB" id="A0A5M3MNI5"/>
<dbReference type="PANTHER" id="PTHR43004:SF19">
    <property type="entry name" value="BINDING MONOOXYGENASE, PUTATIVE (JCVI)-RELATED"/>
    <property type="match status" value="1"/>
</dbReference>
<evidence type="ECO:0000256" key="5">
    <source>
        <dbReference type="ARBA" id="ARBA00023002"/>
    </source>
</evidence>
<evidence type="ECO:0000256" key="3">
    <source>
        <dbReference type="ARBA" id="ARBA00022630"/>
    </source>
</evidence>
<comment type="cofactor">
    <cofactor evidence="1">
        <name>FAD</name>
        <dbReference type="ChEBI" id="CHEBI:57692"/>
    </cofactor>
</comment>
<dbReference type="EMBL" id="JH711579">
    <property type="protein sequence ID" value="EIW80606.1"/>
    <property type="molecule type" value="Genomic_DNA"/>
</dbReference>
<evidence type="ECO:0000313" key="7">
    <source>
        <dbReference type="EMBL" id="EIW80606.1"/>
    </source>
</evidence>
<organism evidence="7 8">
    <name type="scientific">Coniophora puteana (strain RWD-64-598)</name>
    <name type="common">Brown rot fungus</name>
    <dbReference type="NCBI Taxonomy" id="741705"/>
    <lineage>
        <taxon>Eukaryota</taxon>
        <taxon>Fungi</taxon>
        <taxon>Dikarya</taxon>
        <taxon>Basidiomycota</taxon>
        <taxon>Agaricomycotina</taxon>
        <taxon>Agaricomycetes</taxon>
        <taxon>Agaricomycetidae</taxon>
        <taxon>Boletales</taxon>
        <taxon>Coniophorineae</taxon>
        <taxon>Coniophoraceae</taxon>
        <taxon>Coniophora</taxon>
    </lineage>
</organism>
<gene>
    <name evidence="7" type="ORF">CONPUDRAFT_166087</name>
</gene>